<evidence type="ECO:0000313" key="4">
    <source>
        <dbReference type="EMBL" id="QTE28819.1"/>
    </source>
</evidence>
<organism evidence="4 5">
    <name type="scientific">Pengzhenrongella sicca</name>
    <dbReference type="NCBI Taxonomy" id="2819238"/>
    <lineage>
        <taxon>Bacteria</taxon>
        <taxon>Bacillati</taxon>
        <taxon>Actinomycetota</taxon>
        <taxon>Actinomycetes</taxon>
        <taxon>Micrococcales</taxon>
        <taxon>Pengzhenrongella</taxon>
    </lineage>
</organism>
<proteinExistence type="predicted"/>
<dbReference type="AlphaFoldDB" id="A0A8A4ZCS3"/>
<dbReference type="Pfam" id="PF04294">
    <property type="entry name" value="VanW"/>
    <property type="match status" value="1"/>
</dbReference>
<protein>
    <submittedName>
        <fullName evidence="4">VanW family protein</fullName>
    </submittedName>
</protein>
<keyword evidence="2" id="KW-0812">Transmembrane</keyword>
<accession>A0A8A4ZCS3</accession>
<keyword evidence="5" id="KW-1185">Reference proteome</keyword>
<feature type="compositionally biased region" description="Low complexity" evidence="1">
    <location>
        <begin position="8"/>
        <end position="26"/>
    </location>
</feature>
<feature type="region of interest" description="Disordered" evidence="1">
    <location>
        <begin position="1"/>
        <end position="64"/>
    </location>
</feature>
<dbReference type="InterPro" id="IPR007391">
    <property type="entry name" value="Vancomycin_resist_VanW"/>
</dbReference>
<dbReference type="EMBL" id="CP071868">
    <property type="protein sequence ID" value="QTE28819.1"/>
    <property type="molecule type" value="Genomic_DNA"/>
</dbReference>
<dbReference type="KEGG" id="psic:J4E96_16010"/>
<gene>
    <name evidence="4" type="ORF">J4E96_16010</name>
</gene>
<dbReference type="Pfam" id="PF12229">
    <property type="entry name" value="PG_binding_4"/>
    <property type="match status" value="1"/>
</dbReference>
<keyword evidence="2" id="KW-1133">Transmembrane helix</keyword>
<dbReference type="PANTHER" id="PTHR35788">
    <property type="entry name" value="EXPORTED PROTEIN-RELATED"/>
    <property type="match status" value="1"/>
</dbReference>
<name>A0A8A4ZCS3_9MICO</name>
<dbReference type="RefSeq" id="WP_227423070.1">
    <property type="nucleotide sequence ID" value="NZ_CP071868.1"/>
</dbReference>
<dbReference type="InterPro" id="IPR052913">
    <property type="entry name" value="Glycopeptide_resist_protein"/>
</dbReference>
<evidence type="ECO:0000313" key="5">
    <source>
        <dbReference type="Proteomes" id="UP000663937"/>
    </source>
</evidence>
<evidence type="ECO:0000259" key="3">
    <source>
        <dbReference type="Pfam" id="PF12229"/>
    </source>
</evidence>
<feature type="domain" description="YoaR-like putative peptidoglycan binding" evidence="3">
    <location>
        <begin position="143"/>
        <end position="236"/>
    </location>
</feature>
<sequence>MGSDADISTSGAAPTPSPSAPTSAPAERGPFSPVSRPADDEPAGRGGEPTPPAPSPLDEFEADEPRRRWPRVVLTIVGVAVVLGGAYVGASWALSDRVPRGTTVAGIEIGGQDAATATATLEDGLASLVAEPIPVVAGENSTTVAPADAGLAFDAEATVAALTGFDLQPLRLWHHIVGLGAAEPVTSVDAAALDAAVETVAAALVTEPVNGAIVFADGAAHATPAADGAAVDTAAAAAVLTGSWLTAARPLELPTEVLEADITQAETDRAMADVAEPLARAPIAVAVADQTVELPAAAVTALASFVPTASDLALQLDAPGLVAELVARTTNLFTPSADASFAFENGAPVIVPGVAGTTLDPATLAAAVAAAATADDRTARVELIPSDPAQSTAALEALGVKELVSEFSTPLTNEPLRTENLAVGASKITGTLVLPGATFSLTDALGPVTAAAGFNEAWVIVEGEHVKGIGGGLSQMSTTTFNAAYFAGFEDVEHTPHSEWFSRYPEGREATLYTGSIDMKFKNTSPYGALLQSWIEGGRLHVAIWGTKYWTVETSTSGRSGVVSPTTVYSESATCTSQSAGNPGFSVTVTRTLSLNGAVAETTSRTTRYKPQNAVVCGAKPAAP</sequence>
<keyword evidence="2" id="KW-0472">Membrane</keyword>
<dbReference type="Proteomes" id="UP000663937">
    <property type="component" value="Chromosome"/>
</dbReference>
<dbReference type="PANTHER" id="PTHR35788:SF1">
    <property type="entry name" value="EXPORTED PROTEIN"/>
    <property type="match status" value="1"/>
</dbReference>
<reference evidence="4" key="1">
    <citation type="submission" date="2021-03" db="EMBL/GenBank/DDBJ databases">
        <title>Pengzhenrongella sicca gen. nov., sp. nov., a new member of suborder Micrococcineae isolated from High-Arctic tundra soil.</title>
        <authorList>
            <person name="Peng F."/>
        </authorList>
    </citation>
    <scope>NUCLEOTIDE SEQUENCE</scope>
    <source>
        <strain evidence="4">LRZ-2</strain>
    </source>
</reference>
<feature type="transmembrane region" description="Helical" evidence="2">
    <location>
        <begin position="72"/>
        <end position="94"/>
    </location>
</feature>
<evidence type="ECO:0000256" key="1">
    <source>
        <dbReference type="SAM" id="MobiDB-lite"/>
    </source>
</evidence>
<evidence type="ECO:0000256" key="2">
    <source>
        <dbReference type="SAM" id="Phobius"/>
    </source>
</evidence>
<dbReference type="InterPro" id="IPR022029">
    <property type="entry name" value="YoaR-like_PG-bd"/>
</dbReference>